<reference evidence="3" key="1">
    <citation type="submission" date="2025-08" db="UniProtKB">
        <authorList>
            <consortium name="RefSeq"/>
        </authorList>
    </citation>
    <scope>IDENTIFICATION</scope>
    <source>
        <tissue evidence="3">Fruit stalk</tissue>
    </source>
</reference>
<dbReference type="AlphaFoldDB" id="A0A6P5ZQU6"/>
<feature type="compositionally biased region" description="Low complexity" evidence="1">
    <location>
        <begin position="31"/>
        <end position="49"/>
    </location>
</feature>
<proteinExistence type="predicted"/>
<dbReference type="SUPFAM" id="SSF48452">
    <property type="entry name" value="TPR-like"/>
    <property type="match status" value="1"/>
</dbReference>
<feature type="region of interest" description="Disordered" evidence="1">
    <location>
        <begin position="14"/>
        <end position="59"/>
    </location>
</feature>
<evidence type="ECO:0000256" key="1">
    <source>
        <dbReference type="SAM" id="MobiDB-lite"/>
    </source>
</evidence>
<dbReference type="OrthoDB" id="439046at2759"/>
<accession>A0A6P5ZQU6</accession>
<evidence type="ECO:0000313" key="3">
    <source>
        <dbReference type="RefSeq" id="XP_022755139.1"/>
    </source>
</evidence>
<sequence>MLLRRGSTPILNSWVPHLKKPSPEHEFSHQISRPRTVSRSSSISVGSSDDSNRRKARALSETDPWNLVVPKMGAVRKNNGIMNGICVEEEEVEKEEAGFQRWRTASLGVEEECGIGGSGGKIGGGGRGGGENEWGCWDLYYQKMIEANPGNSLLLSNYARFLKEVRGDLVKAEEYCGRAILANPNDGNVLSMYAGLIWQTLKDGQRAESYFDQAVKAAPNDCFVLASYARFLWDSEEEEKEEAEVGENLIKGSE</sequence>
<evidence type="ECO:0000313" key="2">
    <source>
        <dbReference type="Proteomes" id="UP000515121"/>
    </source>
</evidence>
<gene>
    <name evidence="3" type="primary">LOC111303273</name>
</gene>
<dbReference type="PANTHER" id="PTHR26312:SF227">
    <property type="entry name" value="TETRATRICOPEPTIDE REPEAT (TPR)-LIKE SUPERFAMILY PROTEIN"/>
    <property type="match status" value="1"/>
</dbReference>
<dbReference type="KEGG" id="dzi:111303273"/>
<organism evidence="2 3">
    <name type="scientific">Durio zibethinus</name>
    <name type="common">Durian</name>
    <dbReference type="NCBI Taxonomy" id="66656"/>
    <lineage>
        <taxon>Eukaryota</taxon>
        <taxon>Viridiplantae</taxon>
        <taxon>Streptophyta</taxon>
        <taxon>Embryophyta</taxon>
        <taxon>Tracheophyta</taxon>
        <taxon>Spermatophyta</taxon>
        <taxon>Magnoliopsida</taxon>
        <taxon>eudicotyledons</taxon>
        <taxon>Gunneridae</taxon>
        <taxon>Pentapetalae</taxon>
        <taxon>rosids</taxon>
        <taxon>malvids</taxon>
        <taxon>Malvales</taxon>
        <taxon>Malvaceae</taxon>
        <taxon>Helicteroideae</taxon>
        <taxon>Durio</taxon>
    </lineage>
</organism>
<protein>
    <submittedName>
        <fullName evidence="3">Uncharacterized protein LOC111303273</fullName>
    </submittedName>
</protein>
<dbReference type="InterPro" id="IPR011990">
    <property type="entry name" value="TPR-like_helical_dom_sf"/>
</dbReference>
<dbReference type="Gene3D" id="1.25.40.10">
    <property type="entry name" value="Tetratricopeptide repeat domain"/>
    <property type="match status" value="1"/>
</dbReference>
<keyword evidence="2" id="KW-1185">Reference proteome</keyword>
<dbReference type="RefSeq" id="XP_022755139.1">
    <property type="nucleotide sequence ID" value="XM_022899404.1"/>
</dbReference>
<name>A0A6P5ZQU6_DURZI</name>
<dbReference type="PANTHER" id="PTHR26312">
    <property type="entry name" value="TETRATRICOPEPTIDE REPEAT PROTEIN 5"/>
    <property type="match status" value="1"/>
</dbReference>
<dbReference type="GeneID" id="111303273"/>
<dbReference type="Proteomes" id="UP000515121">
    <property type="component" value="Unplaced"/>
</dbReference>